<comment type="caution">
    <text evidence="3">The sequence shown here is derived from an EMBL/GenBank/DDBJ whole genome shotgun (WGS) entry which is preliminary data.</text>
</comment>
<accession>A0A2T0SYJ6</accession>
<organism evidence="3 4">
    <name type="scientific">Spirosoma oryzae</name>
    <dbReference type="NCBI Taxonomy" id="1469603"/>
    <lineage>
        <taxon>Bacteria</taxon>
        <taxon>Pseudomonadati</taxon>
        <taxon>Bacteroidota</taxon>
        <taxon>Cytophagia</taxon>
        <taxon>Cytophagales</taxon>
        <taxon>Cytophagaceae</taxon>
        <taxon>Spirosoma</taxon>
    </lineage>
</organism>
<feature type="compositionally biased region" description="Low complexity" evidence="2">
    <location>
        <begin position="831"/>
        <end position="849"/>
    </location>
</feature>
<evidence type="ECO:0000313" key="4">
    <source>
        <dbReference type="Proteomes" id="UP000238375"/>
    </source>
</evidence>
<reference evidence="3 4" key="1">
    <citation type="submission" date="2018-03" db="EMBL/GenBank/DDBJ databases">
        <title>Genomic Encyclopedia of Archaeal and Bacterial Type Strains, Phase II (KMG-II): from individual species to whole genera.</title>
        <authorList>
            <person name="Goeker M."/>
        </authorList>
    </citation>
    <scope>NUCLEOTIDE SEQUENCE [LARGE SCALE GENOMIC DNA]</scope>
    <source>
        <strain evidence="3 4">DSM 28354</strain>
    </source>
</reference>
<dbReference type="Proteomes" id="UP000238375">
    <property type="component" value="Unassembled WGS sequence"/>
</dbReference>
<keyword evidence="4" id="KW-1185">Reference proteome</keyword>
<evidence type="ECO:0000313" key="3">
    <source>
        <dbReference type="EMBL" id="PRY38433.1"/>
    </source>
</evidence>
<dbReference type="EMBL" id="PVTE01000009">
    <property type="protein sequence ID" value="PRY38433.1"/>
    <property type="molecule type" value="Genomic_DNA"/>
</dbReference>
<protein>
    <submittedName>
        <fullName evidence="3">Uncharacterized protein</fullName>
    </submittedName>
</protein>
<feature type="coiled-coil region" evidence="1">
    <location>
        <begin position="858"/>
        <end position="888"/>
    </location>
</feature>
<keyword evidence="1" id="KW-0175">Coiled coil</keyword>
<dbReference type="OrthoDB" id="9838143at2"/>
<evidence type="ECO:0000256" key="1">
    <source>
        <dbReference type="SAM" id="Coils"/>
    </source>
</evidence>
<sequence>MYLSPHPFLAAQSAGGTLPPQLLPLDQKTEHWRKACMDALEGLGFRQYWDNQKLRENYRMASGEFLLYQYQDEEPNEYASLIQLAAQYSKEDQPMGRMRHFDFTRQVINTLTGELESHPAEQRVVAKGDSIDSARSREKARLLSEYVHQQIDAEINAALIEQGLDPQKSDFQSPEQQQAYSQQVEEARKALTPEEIQRYMSSNWQHVAEIWGNITLEDAQERYQMKPKASLEFGDMLKVDRCFRHFYLTGTGFTQESWNPLETFFHTSPDVTDVEKGNYAGRVTFLSLPDIIDRYGHLMDGSELEDLYGKLALSGGYQTVKDWYGNPIDYLSIEGMPYGVKVPTTNPDLLHYLPQVSQTGGGYPAHEVLFGTGNRYGDQRFYYGNLYQVTEAYWKSQKRVGRLTWLNPETGQIEKVIVDETVVLPQGTKEKKGNLTRNDPDEDSVFTGKAFEPTIEWTWINEVWGGIKLMPMGSQPGATANHKPLYLAVKPLDFQGKPDAFLYEPELPVVGSVFTARNAPSQSLVDLMKPYQIAYNLFMNQALTMAEEEILPFLLMDPNLIPTINGWNDRENGGFLNWLQSIRDTRLGLADTRPSVTQGANLGGQLPQVINLDATSRMIARVNLAMSFKQMALEQVGFSPQRLGDVKPTETATGVNTAAARSYIQTAPLFTRFFDYIRRVNKKTLDFAQFCQATDRDITVSTIHSDYSNSLLTLNGTELLLAQLHVYVTDAQAERRNLEIARQLALENNTSTLSASDRIEMGTGNSLEKIKQIVKNSELKNDQLVQQSQQLEQQKLAAAQKLQDDRQSFEAEQNELDREARKEEAYIRTFGGKNNTTMGDTNNDGTPDSLQFAKLSQAQQAQLQKQQADQQKNELARTKLLVDNQQHQDGLREAQAERASREKIARMKISQAQIQGDKSR</sequence>
<gene>
    <name evidence="3" type="ORF">CLV58_109160</name>
</gene>
<name>A0A2T0SYJ6_9BACT</name>
<proteinExistence type="predicted"/>
<evidence type="ECO:0000256" key="2">
    <source>
        <dbReference type="SAM" id="MobiDB-lite"/>
    </source>
</evidence>
<dbReference type="RefSeq" id="WP_106138164.1">
    <property type="nucleotide sequence ID" value="NZ_PVTE01000009.1"/>
</dbReference>
<feature type="compositionally biased region" description="Basic and acidic residues" evidence="2">
    <location>
        <begin position="802"/>
        <end position="826"/>
    </location>
</feature>
<feature type="region of interest" description="Disordered" evidence="2">
    <location>
        <begin position="802"/>
        <end position="849"/>
    </location>
</feature>
<dbReference type="AlphaFoldDB" id="A0A2T0SYJ6"/>